<evidence type="ECO:0000313" key="3">
    <source>
        <dbReference type="Proteomes" id="UP000800093"/>
    </source>
</evidence>
<dbReference type="AlphaFoldDB" id="A0A9P4KGY5"/>
<protein>
    <submittedName>
        <fullName evidence="2">Uncharacterized protein</fullName>
    </submittedName>
</protein>
<proteinExistence type="predicted"/>
<evidence type="ECO:0000313" key="2">
    <source>
        <dbReference type="EMBL" id="KAF2268486.1"/>
    </source>
</evidence>
<reference evidence="3" key="1">
    <citation type="journal article" date="2020" name="Stud. Mycol.">
        <title>101 Dothideomycetes genomes: A test case for predicting lifestyles and emergence of pathogens.</title>
        <authorList>
            <person name="Haridas S."/>
            <person name="Albert R."/>
            <person name="Binder M."/>
            <person name="Bloem J."/>
            <person name="LaButti K."/>
            <person name="Salamov A."/>
            <person name="Andreopoulos B."/>
            <person name="Baker S."/>
            <person name="Barry K."/>
            <person name="Bills G."/>
            <person name="Bluhm B."/>
            <person name="Cannon C."/>
            <person name="Castanera R."/>
            <person name="Culley D."/>
            <person name="Daum C."/>
            <person name="Ezra D."/>
            <person name="Gonzalez J."/>
            <person name="Henrissat B."/>
            <person name="Kuo A."/>
            <person name="Liang C."/>
            <person name="Lipzen A."/>
            <person name="Lutzoni F."/>
            <person name="Magnuson J."/>
            <person name="Mondo S."/>
            <person name="Nolan M."/>
            <person name="Ohm R."/>
            <person name="Pangilinan J."/>
            <person name="Park H.-J."/>
            <person name="Ramirez L."/>
            <person name="Alfaro M."/>
            <person name="Sun H."/>
            <person name="Tritt A."/>
            <person name="Yoshinaga Y."/>
            <person name="Zwiers L.-H."/>
            <person name="Turgeon B."/>
            <person name="Goodwin S."/>
            <person name="Spatafora J."/>
            <person name="Crous P."/>
            <person name="Grigoriev I."/>
        </authorList>
    </citation>
    <scope>NUCLEOTIDE SEQUENCE [LARGE SCALE GENOMIC DNA]</scope>
    <source>
        <strain evidence="3">CBS 304.66</strain>
    </source>
</reference>
<name>A0A9P4KGY5_9PLEO</name>
<keyword evidence="3" id="KW-1185">Reference proteome</keyword>
<organism evidence="2 3">
    <name type="scientific">Lojkania enalia</name>
    <dbReference type="NCBI Taxonomy" id="147567"/>
    <lineage>
        <taxon>Eukaryota</taxon>
        <taxon>Fungi</taxon>
        <taxon>Dikarya</taxon>
        <taxon>Ascomycota</taxon>
        <taxon>Pezizomycotina</taxon>
        <taxon>Dothideomycetes</taxon>
        <taxon>Pleosporomycetidae</taxon>
        <taxon>Pleosporales</taxon>
        <taxon>Pleosporales incertae sedis</taxon>
        <taxon>Lojkania</taxon>
    </lineage>
</organism>
<evidence type="ECO:0000256" key="1">
    <source>
        <dbReference type="SAM" id="MobiDB-lite"/>
    </source>
</evidence>
<dbReference type="Proteomes" id="UP000800093">
    <property type="component" value="Unassembled WGS sequence"/>
</dbReference>
<feature type="region of interest" description="Disordered" evidence="1">
    <location>
        <begin position="9"/>
        <end position="37"/>
    </location>
</feature>
<gene>
    <name evidence="2" type="ORF">CC78DRAFT_529933</name>
</gene>
<sequence length="193" mass="22277">MPLLIHSVAATRQQQSDFSNNNQQPGRTDGQGCSLQWLSPLTPQTFQQVEFELANDQATEQEGLAEEDDDLEDDNLEDNLELPDLEPSPHIAEAGLPKHIFLDVLTDQDFAEVIVSLNEGTMPAIISREDLKRFLVERFDETIRLEGEIRRERMEKRTREEIERKESVNESDDDELKKWERRIFALDRGIAQT</sequence>
<feature type="compositionally biased region" description="Acidic residues" evidence="1">
    <location>
        <begin position="63"/>
        <end position="84"/>
    </location>
</feature>
<feature type="compositionally biased region" description="Low complexity" evidence="1">
    <location>
        <begin position="13"/>
        <end position="24"/>
    </location>
</feature>
<comment type="caution">
    <text evidence="2">The sequence shown here is derived from an EMBL/GenBank/DDBJ whole genome shotgun (WGS) entry which is preliminary data.</text>
</comment>
<dbReference type="EMBL" id="ML986586">
    <property type="protein sequence ID" value="KAF2268486.1"/>
    <property type="molecule type" value="Genomic_DNA"/>
</dbReference>
<feature type="region of interest" description="Disordered" evidence="1">
    <location>
        <begin position="62"/>
        <end position="91"/>
    </location>
</feature>
<accession>A0A9P4KGY5</accession>